<protein>
    <submittedName>
        <fullName evidence="1">Uncharacterized protein</fullName>
    </submittedName>
</protein>
<accession>A0ABQ8SMH4</accession>
<evidence type="ECO:0000313" key="2">
    <source>
        <dbReference type="Proteomes" id="UP001148838"/>
    </source>
</evidence>
<dbReference type="EMBL" id="JAJSOF020000025">
    <property type="protein sequence ID" value="KAJ4435203.1"/>
    <property type="molecule type" value="Genomic_DNA"/>
</dbReference>
<sequence>MKTILLCNIYSHWYTKTDFRPSHTFSELSHSFLPYDRSFGLVESQKRRPDMFRRTGIKSSKTAPESLKSFQRRQSWNIIDIVYSCVAYTKTFSCPHKNSSGLRLVMLLALEPDLDNQSVSCLAVKLKCAGLRHAGTMPGAY</sequence>
<proteinExistence type="predicted"/>
<comment type="caution">
    <text evidence="1">The sequence shown here is derived from an EMBL/GenBank/DDBJ whole genome shotgun (WGS) entry which is preliminary data.</text>
</comment>
<keyword evidence="2" id="KW-1185">Reference proteome</keyword>
<organism evidence="1 2">
    <name type="scientific">Periplaneta americana</name>
    <name type="common">American cockroach</name>
    <name type="synonym">Blatta americana</name>
    <dbReference type="NCBI Taxonomy" id="6978"/>
    <lineage>
        <taxon>Eukaryota</taxon>
        <taxon>Metazoa</taxon>
        <taxon>Ecdysozoa</taxon>
        <taxon>Arthropoda</taxon>
        <taxon>Hexapoda</taxon>
        <taxon>Insecta</taxon>
        <taxon>Pterygota</taxon>
        <taxon>Neoptera</taxon>
        <taxon>Polyneoptera</taxon>
        <taxon>Dictyoptera</taxon>
        <taxon>Blattodea</taxon>
        <taxon>Blattoidea</taxon>
        <taxon>Blattidae</taxon>
        <taxon>Blattinae</taxon>
        <taxon>Periplaneta</taxon>
    </lineage>
</organism>
<name>A0ABQ8SMH4_PERAM</name>
<evidence type="ECO:0000313" key="1">
    <source>
        <dbReference type="EMBL" id="KAJ4435203.1"/>
    </source>
</evidence>
<dbReference type="Proteomes" id="UP001148838">
    <property type="component" value="Unassembled WGS sequence"/>
</dbReference>
<reference evidence="1 2" key="1">
    <citation type="journal article" date="2022" name="Allergy">
        <title>Genome assembly and annotation of Periplaneta americana reveal a comprehensive cockroach allergen profile.</title>
        <authorList>
            <person name="Wang L."/>
            <person name="Xiong Q."/>
            <person name="Saelim N."/>
            <person name="Wang L."/>
            <person name="Nong W."/>
            <person name="Wan A.T."/>
            <person name="Shi M."/>
            <person name="Liu X."/>
            <person name="Cao Q."/>
            <person name="Hui J.H.L."/>
            <person name="Sookrung N."/>
            <person name="Leung T.F."/>
            <person name="Tungtrongchitr A."/>
            <person name="Tsui S.K.W."/>
        </authorList>
    </citation>
    <scope>NUCLEOTIDE SEQUENCE [LARGE SCALE GENOMIC DNA]</scope>
    <source>
        <strain evidence="1">PWHHKU_190912</strain>
    </source>
</reference>
<gene>
    <name evidence="1" type="ORF">ANN_23780</name>
</gene>